<evidence type="ECO:0000256" key="2">
    <source>
        <dbReference type="ARBA" id="ARBA00022475"/>
    </source>
</evidence>
<feature type="transmembrane region" description="Helical" evidence="6">
    <location>
        <begin position="86"/>
        <end position="104"/>
    </location>
</feature>
<feature type="domain" description="PhoU" evidence="7">
    <location>
        <begin position="368"/>
        <end position="453"/>
    </location>
</feature>
<dbReference type="Gene3D" id="1.20.58.220">
    <property type="entry name" value="Phosphate transport system protein phou homolog 2, domain 2"/>
    <property type="match status" value="1"/>
</dbReference>
<dbReference type="EMBL" id="ACEC01000047">
    <property type="protein sequence ID" value="EEG30922.1"/>
    <property type="molecule type" value="Genomic_DNA"/>
</dbReference>
<evidence type="ECO:0000256" key="3">
    <source>
        <dbReference type="ARBA" id="ARBA00022692"/>
    </source>
</evidence>
<dbReference type="STRING" id="537013.CLOSTMETH_01490"/>
<organism evidence="8 9">
    <name type="scientific">[Clostridium] methylpentosum DSM 5476</name>
    <dbReference type="NCBI Taxonomy" id="537013"/>
    <lineage>
        <taxon>Bacteria</taxon>
        <taxon>Bacillati</taxon>
        <taxon>Bacillota</taxon>
        <taxon>Clostridia</taxon>
        <taxon>Eubacteriales</taxon>
        <taxon>Oscillospiraceae</taxon>
        <taxon>Oscillospiraceae incertae sedis</taxon>
    </lineage>
</organism>
<protein>
    <submittedName>
        <fullName evidence="8">Na/Pi-cotransporter II-like protein</fullName>
    </submittedName>
</protein>
<evidence type="ECO:0000256" key="4">
    <source>
        <dbReference type="ARBA" id="ARBA00022989"/>
    </source>
</evidence>
<dbReference type="Pfam" id="PF01895">
    <property type="entry name" value="PhoU"/>
    <property type="match status" value="2"/>
</dbReference>
<dbReference type="HOGENOM" id="CLU_025623_0_1_9"/>
<dbReference type="SUPFAM" id="SSF109755">
    <property type="entry name" value="PhoU-like"/>
    <property type="match status" value="1"/>
</dbReference>
<feature type="transmembrane region" description="Helical" evidence="6">
    <location>
        <begin position="124"/>
        <end position="140"/>
    </location>
</feature>
<keyword evidence="4 6" id="KW-1133">Transmembrane helix</keyword>
<keyword evidence="3 6" id="KW-0812">Transmembrane</keyword>
<feature type="transmembrane region" description="Helical" evidence="6">
    <location>
        <begin position="147"/>
        <end position="165"/>
    </location>
</feature>
<feature type="transmembrane region" description="Helical" evidence="6">
    <location>
        <begin position="185"/>
        <end position="203"/>
    </location>
</feature>
<dbReference type="InterPro" id="IPR026022">
    <property type="entry name" value="PhoU_dom"/>
</dbReference>
<sequence>MDMDFFSVIAVFGGLALFLYGMHEMSAGLEKFSGGALEKTLEKFTSNIFKGVLLGFLVTAMIQSSSATTVLVVGLVNAGLLKLKQAVGILMGANIGTTVTGQITRLIDLDAGGNPIIQFFKPDTLAPVVAVVGIVLIMFCKSKNKKVIGQIAMGFGVLFTGLLNMSSAVEPLKDSPFFMEVLAKFSQWPILGLLAGVIITAIIQSSSASVGMLQALSSTGALTFASTYPIILGQNIGTCVTSLISSFGANKNAKRTAAVHIYFNIIGTVVFLIAMNILNACHVFDAIWNLPLSSGGIANFHTVFNIVTTLLLLPFAGLLEKLAVLTIRDKKTGDEDEEEDDNIGLEVLDERFLVSPTLALNQCKTTVEAMAKLARKNFRNAVKLFDKYEQKKIDRIQEREDKIDRMEDTLGNYLVKLADCELTDEDSKEVTYLLHLISEFERIGDYSINIVEQAMELQDKKLSFSESAKQELKTIADAVEEIISLSYDTFRENDLSIAKKIEPLEETIDEMEDILKSRHVERLRDGRCSVDTGIVFLDLLVNLERISDHCSNIAVYTVSNNYGKESINHHEYIRKLHQSSDARYVDAMHFYHDKYTALIENSEPAPTASAQ</sequence>
<dbReference type="GO" id="GO:0005886">
    <property type="term" value="C:plasma membrane"/>
    <property type="evidence" value="ECO:0007669"/>
    <property type="project" value="UniProtKB-SubCell"/>
</dbReference>
<evidence type="ECO:0000313" key="8">
    <source>
        <dbReference type="EMBL" id="EEG30922.1"/>
    </source>
</evidence>
<dbReference type="eggNOG" id="COG1283">
    <property type="taxonomic scope" value="Bacteria"/>
</dbReference>
<feature type="transmembrane region" description="Helical" evidence="6">
    <location>
        <begin position="261"/>
        <end position="278"/>
    </location>
</feature>
<evidence type="ECO:0000256" key="5">
    <source>
        <dbReference type="ARBA" id="ARBA00023136"/>
    </source>
</evidence>
<keyword evidence="5 6" id="KW-0472">Membrane</keyword>
<dbReference type="PANTHER" id="PTHR10010">
    <property type="entry name" value="SOLUTE CARRIER FAMILY 34 SODIUM PHOSPHATE , MEMBER 2-RELATED"/>
    <property type="match status" value="1"/>
</dbReference>
<evidence type="ECO:0000256" key="1">
    <source>
        <dbReference type="ARBA" id="ARBA00004651"/>
    </source>
</evidence>
<gene>
    <name evidence="8" type="ORF">CLOSTMETH_01490</name>
</gene>
<feature type="transmembrane region" description="Helical" evidence="6">
    <location>
        <begin position="298"/>
        <end position="319"/>
    </location>
</feature>
<dbReference type="NCBIfam" id="NF037997">
    <property type="entry name" value="Na_Pi_symport"/>
    <property type="match status" value="1"/>
</dbReference>
<dbReference type="InterPro" id="IPR004633">
    <property type="entry name" value="NaPi_cotrn-rel/YqeW-like"/>
</dbReference>
<keyword evidence="2" id="KW-1003">Cell membrane</keyword>
<accession>C0ECC1</accession>
<dbReference type="GO" id="GO:0005436">
    <property type="term" value="F:sodium:phosphate symporter activity"/>
    <property type="evidence" value="ECO:0007669"/>
    <property type="project" value="InterPro"/>
</dbReference>
<dbReference type="GO" id="GO:0044341">
    <property type="term" value="P:sodium-dependent phosphate transport"/>
    <property type="evidence" value="ECO:0007669"/>
    <property type="project" value="InterPro"/>
</dbReference>
<comment type="subcellular location">
    <subcellularLocation>
        <location evidence="1">Cell membrane</location>
        <topology evidence="1">Multi-pass membrane protein</topology>
    </subcellularLocation>
</comment>
<dbReference type="PANTHER" id="PTHR10010:SF46">
    <property type="entry name" value="SODIUM-DEPENDENT PHOSPHATE TRANSPORT PROTEIN 2B"/>
    <property type="match status" value="1"/>
</dbReference>
<feature type="domain" description="PhoU" evidence="7">
    <location>
        <begin position="473"/>
        <end position="554"/>
    </location>
</feature>
<reference evidence="8 9" key="2">
    <citation type="submission" date="2009-02" db="EMBL/GenBank/DDBJ databases">
        <title>Draft genome sequence of Clostridium methylpentosum (DSM 5476).</title>
        <authorList>
            <person name="Sudarsanam P."/>
            <person name="Ley R."/>
            <person name="Guruge J."/>
            <person name="Turnbaugh P.J."/>
            <person name="Mahowald M."/>
            <person name="Liep D."/>
            <person name="Gordon J."/>
        </authorList>
    </citation>
    <scope>NUCLEOTIDE SEQUENCE [LARGE SCALE GENOMIC DNA]</scope>
    <source>
        <strain evidence="8 9">DSM 5476</strain>
    </source>
</reference>
<feature type="transmembrane region" description="Helical" evidence="6">
    <location>
        <begin position="51"/>
        <end position="74"/>
    </location>
</feature>
<comment type="caution">
    <text evidence="8">The sequence shown here is derived from an EMBL/GenBank/DDBJ whole genome shotgun (WGS) entry which is preliminary data.</text>
</comment>
<dbReference type="InterPro" id="IPR003841">
    <property type="entry name" value="Na/Pi_transpt"/>
</dbReference>
<evidence type="ECO:0000259" key="7">
    <source>
        <dbReference type="Pfam" id="PF01895"/>
    </source>
</evidence>
<proteinExistence type="predicted"/>
<name>C0ECC1_9FIRM</name>
<evidence type="ECO:0000313" key="9">
    <source>
        <dbReference type="Proteomes" id="UP000003340"/>
    </source>
</evidence>
<dbReference type="Pfam" id="PF02690">
    <property type="entry name" value="Na_Pi_cotrans"/>
    <property type="match status" value="2"/>
</dbReference>
<dbReference type="AlphaFoldDB" id="C0ECC1"/>
<dbReference type="Proteomes" id="UP000003340">
    <property type="component" value="Unassembled WGS sequence"/>
</dbReference>
<reference evidence="8 9" key="1">
    <citation type="submission" date="2009-01" db="EMBL/GenBank/DDBJ databases">
        <authorList>
            <person name="Fulton L."/>
            <person name="Clifton S."/>
            <person name="Fulton B."/>
            <person name="Xu J."/>
            <person name="Minx P."/>
            <person name="Pepin K.H."/>
            <person name="Johnson M."/>
            <person name="Bhonagiri V."/>
            <person name="Nash W.E."/>
            <person name="Mardis E.R."/>
            <person name="Wilson R.K."/>
        </authorList>
    </citation>
    <scope>NUCLEOTIDE SEQUENCE [LARGE SCALE GENOMIC DNA]</scope>
    <source>
        <strain evidence="8 9">DSM 5476</strain>
    </source>
</reference>
<evidence type="ECO:0000256" key="6">
    <source>
        <dbReference type="SAM" id="Phobius"/>
    </source>
</evidence>
<keyword evidence="9" id="KW-1185">Reference proteome</keyword>
<dbReference type="InterPro" id="IPR038078">
    <property type="entry name" value="PhoU-like_sf"/>
</dbReference>
<dbReference type="NCBIfam" id="TIGR00704">
    <property type="entry name" value="NaPi_cotrn_rel"/>
    <property type="match status" value="1"/>
</dbReference>